<evidence type="ECO:0000313" key="1">
    <source>
        <dbReference type="EMBL" id="TMS38739.1"/>
    </source>
</evidence>
<protein>
    <submittedName>
        <fullName evidence="1">Uncharacterized protein</fullName>
    </submittedName>
</protein>
<name>A0A4U8V0G4_STECR</name>
<gene>
    <name evidence="1" type="ORF">L596_005394</name>
</gene>
<keyword evidence="2" id="KW-1185">Reference proteome</keyword>
<accession>A0A4U8V0G4</accession>
<proteinExistence type="predicted"/>
<organism evidence="1 2">
    <name type="scientific">Steinernema carpocapsae</name>
    <name type="common">Entomopathogenic nematode</name>
    <dbReference type="NCBI Taxonomy" id="34508"/>
    <lineage>
        <taxon>Eukaryota</taxon>
        <taxon>Metazoa</taxon>
        <taxon>Ecdysozoa</taxon>
        <taxon>Nematoda</taxon>
        <taxon>Chromadorea</taxon>
        <taxon>Rhabditida</taxon>
        <taxon>Tylenchina</taxon>
        <taxon>Panagrolaimomorpha</taxon>
        <taxon>Strongyloidoidea</taxon>
        <taxon>Steinernematidae</taxon>
        <taxon>Steinernema</taxon>
    </lineage>
</organism>
<dbReference type="AlphaFoldDB" id="A0A4U8V0G4"/>
<evidence type="ECO:0000313" key="2">
    <source>
        <dbReference type="Proteomes" id="UP000298663"/>
    </source>
</evidence>
<dbReference type="EMBL" id="AZBU02000001">
    <property type="protein sequence ID" value="TMS38739.1"/>
    <property type="molecule type" value="Genomic_DNA"/>
</dbReference>
<reference evidence="1 2" key="2">
    <citation type="journal article" date="2019" name="G3 (Bethesda)">
        <title>Hybrid Assembly of the Genome of the Entomopathogenic Nematode Steinernema carpocapsae Identifies the X-Chromosome.</title>
        <authorList>
            <person name="Serra L."/>
            <person name="Macchietto M."/>
            <person name="Macias-Munoz A."/>
            <person name="McGill C.J."/>
            <person name="Rodriguez I.M."/>
            <person name="Rodriguez B."/>
            <person name="Murad R."/>
            <person name="Mortazavi A."/>
        </authorList>
    </citation>
    <scope>NUCLEOTIDE SEQUENCE [LARGE SCALE GENOMIC DNA]</scope>
    <source>
        <strain evidence="1 2">ALL</strain>
    </source>
</reference>
<dbReference type="Proteomes" id="UP000298663">
    <property type="component" value="Unassembled WGS sequence"/>
</dbReference>
<reference evidence="1 2" key="1">
    <citation type="journal article" date="2015" name="Genome Biol.">
        <title>Comparative genomics of Steinernema reveals deeply conserved gene regulatory networks.</title>
        <authorList>
            <person name="Dillman A.R."/>
            <person name="Macchietto M."/>
            <person name="Porter C.F."/>
            <person name="Rogers A."/>
            <person name="Williams B."/>
            <person name="Antoshechkin I."/>
            <person name="Lee M.M."/>
            <person name="Goodwin Z."/>
            <person name="Lu X."/>
            <person name="Lewis E.E."/>
            <person name="Goodrich-Blair H."/>
            <person name="Stock S.P."/>
            <person name="Adams B.J."/>
            <person name="Sternberg P.W."/>
            <person name="Mortazavi A."/>
        </authorList>
    </citation>
    <scope>NUCLEOTIDE SEQUENCE [LARGE SCALE GENOMIC DNA]</scope>
    <source>
        <strain evidence="1 2">ALL</strain>
    </source>
</reference>
<sequence>MRISIVDVPTNGFDGHQHCERRTRAEADPREAHAIFPAYSPRHRLRKLHAQRPERCREALQGPNRLGQV</sequence>
<comment type="caution">
    <text evidence="1">The sequence shown here is derived from an EMBL/GenBank/DDBJ whole genome shotgun (WGS) entry which is preliminary data.</text>
</comment>